<dbReference type="RefSeq" id="WP_377715195.1">
    <property type="nucleotide sequence ID" value="NZ_JBHSMP010000038.1"/>
</dbReference>
<reference evidence="2" key="1">
    <citation type="journal article" date="2019" name="Int. J. Syst. Evol. Microbiol.">
        <title>The Global Catalogue of Microorganisms (GCM) 10K type strain sequencing project: providing services to taxonomists for standard genome sequencing and annotation.</title>
        <authorList>
            <consortium name="The Broad Institute Genomics Platform"/>
            <consortium name="The Broad Institute Genome Sequencing Center for Infectious Disease"/>
            <person name="Wu L."/>
            <person name="Ma J."/>
        </authorList>
    </citation>
    <scope>NUCLEOTIDE SEQUENCE [LARGE SCALE GENOMIC DNA]</scope>
    <source>
        <strain evidence="2">CCUG 56042</strain>
    </source>
</reference>
<keyword evidence="2" id="KW-1185">Reference proteome</keyword>
<dbReference type="EMBL" id="JBHSMP010000038">
    <property type="protein sequence ID" value="MFC5431733.1"/>
    <property type="molecule type" value="Genomic_DNA"/>
</dbReference>
<organism evidence="1 2">
    <name type="scientific">Paraburkholderia denitrificans</name>
    <dbReference type="NCBI Taxonomy" id="694025"/>
    <lineage>
        <taxon>Bacteria</taxon>
        <taxon>Pseudomonadati</taxon>
        <taxon>Pseudomonadota</taxon>
        <taxon>Betaproteobacteria</taxon>
        <taxon>Burkholderiales</taxon>
        <taxon>Burkholderiaceae</taxon>
        <taxon>Paraburkholderia</taxon>
    </lineage>
</organism>
<dbReference type="SUPFAM" id="SSF58104">
    <property type="entry name" value="Methyl-accepting chemotaxis protein (MCP) signaling domain"/>
    <property type="match status" value="1"/>
</dbReference>
<proteinExistence type="predicted"/>
<evidence type="ECO:0000313" key="2">
    <source>
        <dbReference type="Proteomes" id="UP001596103"/>
    </source>
</evidence>
<sequence length="46" mass="5020">MRSVQDLDGLMSKIAHASDAQKNDIEQIHRAVGEMDKATQQNAAPV</sequence>
<comment type="caution">
    <text evidence="1">The sequence shown here is derived from an EMBL/GenBank/DDBJ whole genome shotgun (WGS) entry which is preliminary data.</text>
</comment>
<name>A0ABW0JFG5_9BURK</name>
<gene>
    <name evidence="1" type="ORF">ACFPTO_23480</name>
</gene>
<evidence type="ECO:0000313" key="1">
    <source>
        <dbReference type="EMBL" id="MFC5431733.1"/>
    </source>
</evidence>
<dbReference type="Proteomes" id="UP001596103">
    <property type="component" value="Unassembled WGS sequence"/>
</dbReference>
<protein>
    <submittedName>
        <fullName evidence="1">Uncharacterized protein</fullName>
    </submittedName>
</protein>
<accession>A0ABW0JFG5</accession>